<reference evidence="3" key="1">
    <citation type="submission" date="2024-06" db="EMBL/GenBank/DDBJ databases">
        <authorList>
            <person name="Liu X."/>
            <person name="Lenzi L."/>
            <person name="Haldenby T S."/>
            <person name="Uol C."/>
        </authorList>
    </citation>
    <scope>NUCLEOTIDE SEQUENCE</scope>
</reference>
<comment type="caution">
    <text evidence="3">The sequence shown here is derived from an EMBL/GenBank/DDBJ whole genome shotgun (WGS) entry which is preliminary data.</text>
</comment>
<evidence type="ECO:0000256" key="1">
    <source>
        <dbReference type="SAM" id="MobiDB-lite"/>
    </source>
</evidence>
<dbReference type="EMBL" id="CAXLJL010000001">
    <property type="protein sequence ID" value="CAL5129223.1"/>
    <property type="molecule type" value="Genomic_DNA"/>
</dbReference>
<feature type="signal peptide" evidence="2">
    <location>
        <begin position="1"/>
        <end position="19"/>
    </location>
</feature>
<feature type="region of interest" description="Disordered" evidence="1">
    <location>
        <begin position="466"/>
        <end position="495"/>
    </location>
</feature>
<feature type="region of interest" description="Disordered" evidence="1">
    <location>
        <begin position="728"/>
        <end position="752"/>
    </location>
</feature>
<feature type="compositionally biased region" description="Polar residues" evidence="1">
    <location>
        <begin position="695"/>
        <end position="711"/>
    </location>
</feature>
<name>A0AAV2T1G3_CALDB</name>
<feature type="region of interest" description="Disordered" evidence="1">
    <location>
        <begin position="689"/>
        <end position="715"/>
    </location>
</feature>
<organism evidence="3 4">
    <name type="scientific">Calicophoron daubneyi</name>
    <name type="common">Rumen fluke</name>
    <name type="synonym">Paramphistomum daubneyi</name>
    <dbReference type="NCBI Taxonomy" id="300641"/>
    <lineage>
        <taxon>Eukaryota</taxon>
        <taxon>Metazoa</taxon>
        <taxon>Spiralia</taxon>
        <taxon>Lophotrochozoa</taxon>
        <taxon>Platyhelminthes</taxon>
        <taxon>Trematoda</taxon>
        <taxon>Digenea</taxon>
        <taxon>Plagiorchiida</taxon>
        <taxon>Pronocephalata</taxon>
        <taxon>Paramphistomoidea</taxon>
        <taxon>Paramphistomidae</taxon>
        <taxon>Calicophoron</taxon>
    </lineage>
</organism>
<feature type="compositionally biased region" description="Polar residues" evidence="1">
    <location>
        <begin position="478"/>
        <end position="488"/>
    </location>
</feature>
<proteinExistence type="predicted"/>
<protein>
    <submittedName>
        <fullName evidence="3">Uncharacterized protein</fullName>
    </submittedName>
</protein>
<evidence type="ECO:0000313" key="4">
    <source>
        <dbReference type="Proteomes" id="UP001497525"/>
    </source>
</evidence>
<evidence type="ECO:0000313" key="3">
    <source>
        <dbReference type="EMBL" id="CAL5129223.1"/>
    </source>
</evidence>
<dbReference type="AlphaFoldDB" id="A0AAV2T1G3"/>
<gene>
    <name evidence="3" type="ORF">CDAUBV1_LOCUS169</name>
</gene>
<keyword evidence="2" id="KW-0732">Signal</keyword>
<dbReference type="Proteomes" id="UP001497525">
    <property type="component" value="Unassembled WGS sequence"/>
</dbReference>
<accession>A0AAV2T1G3</accession>
<sequence>MLMVLFCFLTVLIIPLASSDNYAMLLETDSACTKTSRQTSQFQTVVDDVILHEQIALSWPSFRGSAYQPSRAELTNGIHMGACPGILIRPSGRFVKRSLQEGVVSFWLLRGEVRLNCSNLSPPSATYFVQLDQWIEPNMWNTGDETATPFSNSYEHDSLHPIVYSSLPDKSVRVDCIKPTEDYAHLQITGYVRRLRISWNLIGALAPGTAVPVTKASETTEITAANVTDATSLSSNYSNLWQGGENYHSPNVKLLHPDLGVRIRLTARMLFDGNFSAERKRTLCEFFSGFWCPTQVTRNTSSSPQTNYPSSDPEPCIQATMRCDNLPDCDPTRPVRDIQSSADEANCDYVSMSFSGNRSERTGSFNQTDRWTSRLPWIVLAPVPLVLVCALVRICSQKRHLDLADDDDLNRWHDPTTMSKPVLTTVQSDSTIKKRRPLDGMRCVRSRKRILRQHLGFIPSTALSSVAEVDEHEGDSRTGGNLANSELSEASMPEELEKVQESARLTAPPTLTEWEFNEDTRTFRRPTTLTKTRSTLSLPSDYVADSLYPPTVSKSVAEAPEDRRRTFLCWPVRIDLGSSSTSSSSSDSQNSQQEGSRMFAFLRSHSYDDVLQVDTNADPTPNDVELQILKSRIISAFDPSSPSPGYQKESPWIEEEMEDSRLTYGNFYPQPNVDADILRQRPSVRSVSVVADVSNPPSSDSYRSPDNIQHSGDTDDIELLQLPLSSLPVDPDEISHAAHASTSRTKLIDEVT</sequence>
<evidence type="ECO:0000256" key="2">
    <source>
        <dbReference type="SAM" id="SignalP"/>
    </source>
</evidence>
<feature type="chain" id="PRO_5043741171" evidence="2">
    <location>
        <begin position="20"/>
        <end position="752"/>
    </location>
</feature>